<dbReference type="Proteomes" id="UP001172457">
    <property type="component" value="Chromosome 2"/>
</dbReference>
<reference evidence="1" key="1">
    <citation type="submission" date="2023-03" db="EMBL/GenBank/DDBJ databases">
        <title>Chromosome-scale reference genome and RAD-based genetic map of yellow starthistle (Centaurea solstitialis) reveal putative structural variation and QTLs associated with invader traits.</title>
        <authorList>
            <person name="Reatini B."/>
            <person name="Cang F.A."/>
            <person name="Jiang Q."/>
            <person name="Mckibben M.T.W."/>
            <person name="Barker M.S."/>
            <person name="Rieseberg L.H."/>
            <person name="Dlugosch K.M."/>
        </authorList>
    </citation>
    <scope>NUCLEOTIDE SEQUENCE</scope>
    <source>
        <strain evidence="1">CAN-66</strain>
        <tissue evidence="1">Leaf</tissue>
    </source>
</reference>
<name>A0AA38TXT0_9ASTR</name>
<accession>A0AA38TXT0</accession>
<evidence type="ECO:0000313" key="1">
    <source>
        <dbReference type="EMBL" id="KAJ9562351.1"/>
    </source>
</evidence>
<sequence length="190" mass="22244">MDQFKIVTRVGWVTHLLRLPSEFSRMRNTLNVSRLEKCSTGESSHDLFDSIQVNRNPRKVDQSLRIKDIGLVKVQLEHRNELAWTWEPEAERRSNYTEIFHNGRAIGEIGEFLSEVARRRLLNRVSKVEIVFSVFVIKNLRAIEIDMLCLRLEVRVLNNSYKRCRPKTARIFDRAANIGCDPPVEITPWI</sequence>
<dbReference type="AlphaFoldDB" id="A0AA38TXT0"/>
<protein>
    <submittedName>
        <fullName evidence="1">Uncharacterized protein</fullName>
    </submittedName>
</protein>
<comment type="caution">
    <text evidence="1">The sequence shown here is derived from an EMBL/GenBank/DDBJ whole genome shotgun (WGS) entry which is preliminary data.</text>
</comment>
<organism evidence="1 2">
    <name type="scientific">Centaurea solstitialis</name>
    <name type="common">yellow star-thistle</name>
    <dbReference type="NCBI Taxonomy" id="347529"/>
    <lineage>
        <taxon>Eukaryota</taxon>
        <taxon>Viridiplantae</taxon>
        <taxon>Streptophyta</taxon>
        <taxon>Embryophyta</taxon>
        <taxon>Tracheophyta</taxon>
        <taxon>Spermatophyta</taxon>
        <taxon>Magnoliopsida</taxon>
        <taxon>eudicotyledons</taxon>
        <taxon>Gunneridae</taxon>
        <taxon>Pentapetalae</taxon>
        <taxon>asterids</taxon>
        <taxon>campanulids</taxon>
        <taxon>Asterales</taxon>
        <taxon>Asteraceae</taxon>
        <taxon>Carduoideae</taxon>
        <taxon>Cardueae</taxon>
        <taxon>Centaureinae</taxon>
        <taxon>Centaurea</taxon>
    </lineage>
</organism>
<keyword evidence="2" id="KW-1185">Reference proteome</keyword>
<proteinExistence type="predicted"/>
<evidence type="ECO:0000313" key="2">
    <source>
        <dbReference type="Proteomes" id="UP001172457"/>
    </source>
</evidence>
<gene>
    <name evidence="1" type="ORF">OSB04_007511</name>
</gene>
<dbReference type="EMBL" id="JARYMX010000002">
    <property type="protein sequence ID" value="KAJ9562351.1"/>
    <property type="molecule type" value="Genomic_DNA"/>
</dbReference>